<organism evidence="3 4">
    <name type="scientific">Dyella tabacisoli</name>
    <dbReference type="NCBI Taxonomy" id="2282381"/>
    <lineage>
        <taxon>Bacteria</taxon>
        <taxon>Pseudomonadati</taxon>
        <taxon>Pseudomonadota</taxon>
        <taxon>Gammaproteobacteria</taxon>
        <taxon>Lysobacterales</taxon>
        <taxon>Rhodanobacteraceae</taxon>
        <taxon>Dyella</taxon>
    </lineage>
</organism>
<dbReference type="CDD" id="cd17470">
    <property type="entry name" value="T3SS_Flik_C"/>
    <property type="match status" value="1"/>
</dbReference>
<gene>
    <name evidence="3" type="ORF">DVJ77_20685</name>
</gene>
<feature type="region of interest" description="Disordered" evidence="1">
    <location>
        <begin position="1"/>
        <end position="99"/>
    </location>
</feature>
<keyword evidence="3" id="KW-0969">Cilium</keyword>
<dbReference type="AlphaFoldDB" id="A0A369UGZ1"/>
<dbReference type="PANTHER" id="PTHR37533:SF2">
    <property type="entry name" value="FLAGELLAR HOOK-LENGTH CONTROL PROTEIN"/>
    <property type="match status" value="1"/>
</dbReference>
<proteinExistence type="predicted"/>
<dbReference type="InterPro" id="IPR038610">
    <property type="entry name" value="FliK-like_C_sf"/>
</dbReference>
<comment type="caution">
    <text evidence="3">The sequence shown here is derived from an EMBL/GenBank/DDBJ whole genome shotgun (WGS) entry which is preliminary data.</text>
</comment>
<evidence type="ECO:0000256" key="1">
    <source>
        <dbReference type="SAM" id="MobiDB-lite"/>
    </source>
</evidence>
<dbReference type="PANTHER" id="PTHR37533">
    <property type="entry name" value="FLAGELLAR HOOK-LENGTH CONTROL PROTEIN"/>
    <property type="match status" value="1"/>
</dbReference>
<evidence type="ECO:0000259" key="2">
    <source>
        <dbReference type="Pfam" id="PF02120"/>
    </source>
</evidence>
<dbReference type="Proteomes" id="UP000253782">
    <property type="component" value="Unassembled WGS sequence"/>
</dbReference>
<evidence type="ECO:0000313" key="3">
    <source>
        <dbReference type="EMBL" id="RDD79747.1"/>
    </source>
</evidence>
<keyword evidence="3" id="KW-0282">Flagellum</keyword>
<sequence>MTMQAPVTAAPATASSTLPSRHAVKHPATNHAAAQSAVAQPSTANPATATARTKPADNTNAEPTNQPATLATNFDSQLEQARQQQRISSPSLPVAPVALPASPLMTGDAAVTEKDAPTTDGDAATLAAAMLAMLGQAPHALPLKTDMQSGAAAPQTAAGLAANAANAIATAPMTTAVASSLIPAFDDTQPVHAHKDAAVTDTPAMTTSIAMDAGQTNTPVVHALRVEAPVTSPTFAQELGQQVAWLGGQDIKQARIRLHPEELGQLDVKISVEHGRVDVNFTAQHPAAVTAVQQSLTQLDSMLAGQGLSLGQAQVGQQGQGHAGYEGGGAEVDGGSGEPEVLVRRVVIGLVDAFA</sequence>
<keyword evidence="3" id="KW-0966">Cell projection</keyword>
<feature type="compositionally biased region" description="Low complexity" evidence="1">
    <location>
        <begin position="88"/>
        <end position="99"/>
    </location>
</feature>
<dbReference type="RefSeq" id="WP_114847435.1">
    <property type="nucleotide sequence ID" value="NZ_JBHSPE010000001.1"/>
</dbReference>
<dbReference type="InterPro" id="IPR021136">
    <property type="entry name" value="Flagellar_hook_control-like_C"/>
</dbReference>
<feature type="domain" description="Flagellar hook-length control protein-like C-terminal" evidence="2">
    <location>
        <begin position="241"/>
        <end position="322"/>
    </location>
</feature>
<keyword evidence="4" id="KW-1185">Reference proteome</keyword>
<protein>
    <submittedName>
        <fullName evidence="3">Flagellar hook-length control protein FliK</fullName>
    </submittedName>
</protein>
<accession>A0A369UGZ1</accession>
<feature type="compositionally biased region" description="Polar residues" evidence="1">
    <location>
        <begin position="37"/>
        <end position="87"/>
    </location>
</feature>
<reference evidence="3 4" key="1">
    <citation type="submission" date="2018-07" db="EMBL/GenBank/DDBJ databases">
        <title>Dyella tabacisoli L4-6T, whole genome shotgun sequence.</title>
        <authorList>
            <person name="Zhou X.-K."/>
            <person name="Li W.-J."/>
            <person name="Duan Y.-Q."/>
        </authorList>
    </citation>
    <scope>NUCLEOTIDE SEQUENCE [LARGE SCALE GENOMIC DNA]</scope>
    <source>
        <strain evidence="3 4">L4-6</strain>
    </source>
</reference>
<evidence type="ECO:0000313" key="4">
    <source>
        <dbReference type="Proteomes" id="UP000253782"/>
    </source>
</evidence>
<dbReference type="InterPro" id="IPR052563">
    <property type="entry name" value="FliK"/>
</dbReference>
<name>A0A369UGZ1_9GAMM</name>
<dbReference type="Pfam" id="PF02120">
    <property type="entry name" value="Flg_hook"/>
    <property type="match status" value="1"/>
</dbReference>
<dbReference type="EMBL" id="QQAH01000026">
    <property type="protein sequence ID" value="RDD79747.1"/>
    <property type="molecule type" value="Genomic_DNA"/>
</dbReference>
<dbReference type="Gene3D" id="3.30.750.140">
    <property type="match status" value="1"/>
</dbReference>
<feature type="compositionally biased region" description="Low complexity" evidence="1">
    <location>
        <begin position="1"/>
        <end position="20"/>
    </location>
</feature>
<dbReference type="OrthoDB" id="1792985at2"/>